<feature type="transmembrane region" description="Helical" evidence="1">
    <location>
        <begin position="204"/>
        <end position="222"/>
    </location>
</feature>
<organism evidence="2">
    <name type="scientific">Eucalyptus grandis</name>
    <name type="common">Flooded gum</name>
    <dbReference type="NCBI Taxonomy" id="71139"/>
    <lineage>
        <taxon>Eukaryota</taxon>
        <taxon>Viridiplantae</taxon>
        <taxon>Streptophyta</taxon>
        <taxon>Embryophyta</taxon>
        <taxon>Tracheophyta</taxon>
        <taxon>Spermatophyta</taxon>
        <taxon>Magnoliopsida</taxon>
        <taxon>eudicotyledons</taxon>
        <taxon>Gunneridae</taxon>
        <taxon>Pentapetalae</taxon>
        <taxon>rosids</taxon>
        <taxon>malvids</taxon>
        <taxon>Myrtales</taxon>
        <taxon>Myrtaceae</taxon>
        <taxon>Myrtoideae</taxon>
        <taxon>Eucalypteae</taxon>
        <taxon>Eucalyptus</taxon>
    </lineage>
</organism>
<feature type="transmembrane region" description="Helical" evidence="1">
    <location>
        <begin position="165"/>
        <end position="183"/>
    </location>
</feature>
<keyword evidence="1" id="KW-0472">Membrane</keyword>
<dbReference type="PANTHER" id="PTHR38543:SF1">
    <property type="entry name" value="OS04G0465800 PROTEIN"/>
    <property type="match status" value="1"/>
</dbReference>
<dbReference type="AlphaFoldDB" id="A0A059A5A5"/>
<feature type="transmembrane region" description="Helical" evidence="1">
    <location>
        <begin position="234"/>
        <end position="253"/>
    </location>
</feature>
<dbReference type="InParanoid" id="A0A059A5A5"/>
<keyword evidence="1" id="KW-0812">Transmembrane</keyword>
<feature type="transmembrane region" description="Helical" evidence="1">
    <location>
        <begin position="79"/>
        <end position="97"/>
    </location>
</feature>
<reference evidence="2" key="1">
    <citation type="submission" date="2013-07" db="EMBL/GenBank/DDBJ databases">
        <title>The genome of Eucalyptus grandis.</title>
        <authorList>
            <person name="Schmutz J."/>
            <person name="Hayes R."/>
            <person name="Myburg A."/>
            <person name="Tuskan G."/>
            <person name="Grattapaglia D."/>
            <person name="Rokhsar D.S."/>
        </authorList>
    </citation>
    <scope>NUCLEOTIDE SEQUENCE</scope>
    <source>
        <tissue evidence="2">Leaf extractions</tissue>
    </source>
</reference>
<proteinExistence type="predicted"/>
<gene>
    <name evidence="2" type="ORF">EUGRSUZ_K02859</name>
</gene>
<name>A0A059A5A5_EUCGR</name>
<dbReference type="EMBL" id="KK198763">
    <property type="protein sequence ID" value="KCW49302.1"/>
    <property type="molecule type" value="Genomic_DNA"/>
</dbReference>
<feature type="transmembrane region" description="Helical" evidence="1">
    <location>
        <begin position="118"/>
        <end position="137"/>
    </location>
</feature>
<evidence type="ECO:0000313" key="2">
    <source>
        <dbReference type="EMBL" id="KCW49302.1"/>
    </source>
</evidence>
<dbReference type="eggNOG" id="ENOG502QRU9">
    <property type="taxonomic scope" value="Eukaryota"/>
</dbReference>
<protein>
    <submittedName>
        <fullName evidence="2">Uncharacterized protein</fullName>
    </submittedName>
</protein>
<sequence length="266" mass="29352">MPGPGPHLMYAMGSGLALTSLSNGRFAPHHVLAYAINAFFGPDIGSFSEWLGSTLADLPGFALARPLGSLLADAVHDPFYYVLILGLPLSFLYSWVSKVLLRKGVLDSVSGAPLTRRQCLLLISAGSLSHFFLDHLFEENGHSSMYTWILSTGWWKNRAPVNPDAVVVVGFLCICLICGFVYINRVKSLKSIRKKSYQSLKLMGIIASLYCVWCASQIYWVNPRRPAVGEEADLGILVFMATYFFLPHGLCILSMNTKDNETELPL</sequence>
<dbReference type="PANTHER" id="PTHR38543">
    <property type="entry name" value="OS04G0465800 PROTEIN"/>
    <property type="match status" value="1"/>
</dbReference>
<dbReference type="Gramene" id="KCW49302">
    <property type="protein sequence ID" value="KCW49302"/>
    <property type="gene ID" value="EUGRSUZ_K02859"/>
</dbReference>
<evidence type="ECO:0000256" key="1">
    <source>
        <dbReference type="SAM" id="Phobius"/>
    </source>
</evidence>
<accession>A0A059A5A5</accession>
<keyword evidence="1" id="KW-1133">Transmembrane helix</keyword>
<dbReference type="STRING" id="71139.A0A059A5A5"/>